<name>A0ABS2FHS9_9CLOT</name>
<dbReference type="Pfam" id="PF07242">
    <property type="entry name" value="DUF1430"/>
    <property type="match status" value="1"/>
</dbReference>
<feature type="transmembrane region" description="Helical" evidence="1">
    <location>
        <begin position="282"/>
        <end position="304"/>
    </location>
</feature>
<dbReference type="EMBL" id="JACJLL010000067">
    <property type="protein sequence ID" value="MBM6819861.1"/>
    <property type="molecule type" value="Genomic_DNA"/>
</dbReference>
<protein>
    <submittedName>
        <fullName evidence="2">DUF1430 domain-containing protein</fullName>
    </submittedName>
</protein>
<evidence type="ECO:0000313" key="3">
    <source>
        <dbReference type="Proteomes" id="UP000767334"/>
    </source>
</evidence>
<sequence length="731" mass="85824">MKKVIISLLTISYLLISFVYLQIFSVREIESIYIKDVKIIKVNDGGNDTSTAEKLRQIERLSKSKGVNIYKVVYDELTDSNEVIVDIYATLADENKLRDKFNIKYEDSIENLLLNNEYLSSENKKIGVFNRNLNIRIKRLSESVNENIIGQYLIQTDDLQELESIKHEFIEKLKFDLDDETVSGNIDKNNILNIIELKYLILIGILLISIVLAFIYYIVFRYKEFAIKKMLGYSDGKIIFKDLFKEILKMNLYTLGASSLIIMAYLYYYNKFEYVLDYLKNLSIILVVFSIILITIEVVISLNIDNIKIKNMLNNKKPITLIQTLNYITKVTFSIVLVTIIVNLSSNYNNLISQNKNLEKWKSTNEYVYFNITDKYRDSEQLIWNYNQSLRCKELFRYYNNKGGLLVRPSDYILYNQFYEEERLKNRKEYDPIDGNALEVNAEYLRQNPILDTKGNIISIEDEYGDYLIILVPEKYKEDEEELLELYKEIYQFRRFINEDIYNEHMNIEKVEHPEVKIEIIYTANGQESFLYNPLLEEENQNSITDAIHIVINSENIGGDNYTSYISGNHFFAKVDGSVEGDAYSKVYDAIKELNMEKDISNAYTLYSNVDSYVINLENEIKEYIISMIITLFLEILLTIYMIINYIQRNKYINAIRKINGYSYIKRHNKLILLIVGTWLAILILGYILGMFSFIEILKVIIPLALLEILIMYLVLKKIENNEILSVLKIK</sequence>
<dbReference type="Proteomes" id="UP000767334">
    <property type="component" value="Unassembled WGS sequence"/>
</dbReference>
<keyword evidence="1" id="KW-0472">Membrane</keyword>
<accession>A0ABS2FHS9</accession>
<evidence type="ECO:0000313" key="2">
    <source>
        <dbReference type="EMBL" id="MBM6819861.1"/>
    </source>
</evidence>
<feature type="transmembrane region" description="Helical" evidence="1">
    <location>
        <begin position="697"/>
        <end position="716"/>
    </location>
</feature>
<evidence type="ECO:0000256" key="1">
    <source>
        <dbReference type="SAM" id="Phobius"/>
    </source>
</evidence>
<dbReference type="InterPro" id="IPR006541">
    <property type="entry name" value="Bacteriocin_ass"/>
</dbReference>
<dbReference type="RefSeq" id="WP_204572392.1">
    <property type="nucleotide sequence ID" value="NZ_JACJLL010000067.1"/>
</dbReference>
<keyword evidence="3" id="KW-1185">Reference proteome</keyword>
<keyword evidence="1" id="KW-0812">Transmembrane</keyword>
<comment type="caution">
    <text evidence="2">The sequence shown here is derived from an EMBL/GenBank/DDBJ whole genome shotgun (WGS) entry which is preliminary data.</text>
</comment>
<feature type="transmembrane region" description="Helical" evidence="1">
    <location>
        <begin position="250"/>
        <end position="270"/>
    </location>
</feature>
<keyword evidence="1" id="KW-1133">Transmembrane helix</keyword>
<organism evidence="2 3">
    <name type="scientific">Clostridium saudiense</name>
    <dbReference type="NCBI Taxonomy" id="1414720"/>
    <lineage>
        <taxon>Bacteria</taxon>
        <taxon>Bacillati</taxon>
        <taxon>Bacillota</taxon>
        <taxon>Clostridia</taxon>
        <taxon>Eubacteriales</taxon>
        <taxon>Clostridiaceae</taxon>
        <taxon>Clostridium</taxon>
    </lineage>
</organism>
<proteinExistence type="predicted"/>
<feature type="transmembrane region" description="Helical" evidence="1">
    <location>
        <begin position="624"/>
        <end position="647"/>
    </location>
</feature>
<feature type="transmembrane region" description="Helical" evidence="1">
    <location>
        <begin position="671"/>
        <end position="691"/>
    </location>
</feature>
<feature type="transmembrane region" description="Helical" evidence="1">
    <location>
        <begin position="199"/>
        <end position="220"/>
    </location>
</feature>
<gene>
    <name evidence="2" type="ORF">H6A19_11025</name>
</gene>
<feature type="transmembrane region" description="Helical" evidence="1">
    <location>
        <begin position="325"/>
        <end position="344"/>
    </location>
</feature>
<reference evidence="2 3" key="1">
    <citation type="journal article" date="2021" name="Sci. Rep.">
        <title>The distribution of antibiotic resistance genes in chicken gut microbiota commensals.</title>
        <authorList>
            <person name="Juricova H."/>
            <person name="Matiasovicova J."/>
            <person name="Kubasova T."/>
            <person name="Cejkova D."/>
            <person name="Rychlik I."/>
        </authorList>
    </citation>
    <scope>NUCLEOTIDE SEQUENCE [LARGE SCALE GENOMIC DNA]</scope>
    <source>
        <strain evidence="2 3">An435</strain>
    </source>
</reference>